<dbReference type="AlphaFoldDB" id="A0A0A8Z1U1"/>
<proteinExistence type="predicted"/>
<reference evidence="1" key="1">
    <citation type="submission" date="2014-09" db="EMBL/GenBank/DDBJ databases">
        <authorList>
            <person name="Magalhaes I.L.F."/>
            <person name="Oliveira U."/>
            <person name="Santos F.R."/>
            <person name="Vidigal T.H.D.A."/>
            <person name="Brescovit A.D."/>
            <person name="Santos A.J."/>
        </authorList>
    </citation>
    <scope>NUCLEOTIDE SEQUENCE</scope>
    <source>
        <tissue evidence="1">Shoot tissue taken approximately 20 cm above the soil surface</tissue>
    </source>
</reference>
<organism evidence="1">
    <name type="scientific">Arundo donax</name>
    <name type="common">Giant reed</name>
    <name type="synonym">Donax arundinaceus</name>
    <dbReference type="NCBI Taxonomy" id="35708"/>
    <lineage>
        <taxon>Eukaryota</taxon>
        <taxon>Viridiplantae</taxon>
        <taxon>Streptophyta</taxon>
        <taxon>Embryophyta</taxon>
        <taxon>Tracheophyta</taxon>
        <taxon>Spermatophyta</taxon>
        <taxon>Magnoliopsida</taxon>
        <taxon>Liliopsida</taxon>
        <taxon>Poales</taxon>
        <taxon>Poaceae</taxon>
        <taxon>PACMAD clade</taxon>
        <taxon>Arundinoideae</taxon>
        <taxon>Arundineae</taxon>
        <taxon>Arundo</taxon>
    </lineage>
</organism>
<protein>
    <submittedName>
        <fullName evidence="1">Uncharacterized protein</fullName>
    </submittedName>
</protein>
<evidence type="ECO:0000313" key="1">
    <source>
        <dbReference type="EMBL" id="JAD33379.1"/>
    </source>
</evidence>
<sequence length="35" mass="4404">MKKLEKREHINRIYIYCTYCLVKNFCMRNILIKKP</sequence>
<accession>A0A0A8Z1U1</accession>
<dbReference type="EMBL" id="GBRH01264516">
    <property type="protein sequence ID" value="JAD33379.1"/>
    <property type="molecule type" value="Transcribed_RNA"/>
</dbReference>
<name>A0A0A8Z1U1_ARUDO</name>
<reference evidence="1" key="2">
    <citation type="journal article" date="2015" name="Data Brief">
        <title>Shoot transcriptome of the giant reed, Arundo donax.</title>
        <authorList>
            <person name="Barrero R.A."/>
            <person name="Guerrero F.D."/>
            <person name="Moolhuijzen P."/>
            <person name="Goolsby J.A."/>
            <person name="Tidwell J."/>
            <person name="Bellgard S.E."/>
            <person name="Bellgard M.I."/>
        </authorList>
    </citation>
    <scope>NUCLEOTIDE SEQUENCE</scope>
    <source>
        <tissue evidence="1">Shoot tissue taken approximately 20 cm above the soil surface</tissue>
    </source>
</reference>